<dbReference type="InterPro" id="IPR006439">
    <property type="entry name" value="HAD-SF_hydro_IA"/>
</dbReference>
<keyword evidence="2 7" id="KW-0436">Ligase</keyword>
<comment type="caution">
    <text evidence="10">The sequence shown here is derived from an EMBL/GenBank/DDBJ whole genome shotgun (WGS) entry which is preliminary data.</text>
</comment>
<dbReference type="InterPro" id="IPR004618">
    <property type="entry name" value="AsnA"/>
</dbReference>
<dbReference type="GO" id="GO:0005829">
    <property type="term" value="C:cytosol"/>
    <property type="evidence" value="ECO:0007669"/>
    <property type="project" value="TreeGrafter"/>
</dbReference>
<dbReference type="GO" id="GO:0004071">
    <property type="term" value="F:aspartate-ammonia ligase activity"/>
    <property type="evidence" value="ECO:0007669"/>
    <property type="project" value="UniProtKB-UniRule"/>
</dbReference>
<evidence type="ECO:0000256" key="2">
    <source>
        <dbReference type="ARBA" id="ARBA00022598"/>
    </source>
</evidence>
<comment type="similarity">
    <text evidence="7">Belongs to the class-II aminoacyl-tRNA synthetase family. AsnA subfamily.</text>
</comment>
<dbReference type="Pfam" id="PF13419">
    <property type="entry name" value="HAD_2"/>
    <property type="match status" value="1"/>
</dbReference>
<evidence type="ECO:0000256" key="6">
    <source>
        <dbReference type="ARBA" id="ARBA00022888"/>
    </source>
</evidence>
<dbReference type="Gene3D" id="3.30.930.10">
    <property type="entry name" value="Bira Bifunctional Protein, Domain 2"/>
    <property type="match status" value="1"/>
</dbReference>
<dbReference type="PANTHER" id="PTHR30073:SF5">
    <property type="entry name" value="ASPARTATE--AMMONIA LIGASE"/>
    <property type="match status" value="1"/>
</dbReference>
<keyword evidence="3 7" id="KW-0028">Amino-acid biosynthesis</keyword>
<keyword evidence="1 7" id="KW-0963">Cytoplasm</keyword>
<dbReference type="SUPFAM" id="SSF55681">
    <property type="entry name" value="Class II aaRS and biotin synthetases"/>
    <property type="match status" value="1"/>
</dbReference>
<keyword evidence="6 7" id="KW-0061">Asparagine biosynthesis</keyword>
<dbReference type="EMBL" id="DXFX01000080">
    <property type="protein sequence ID" value="HIX08051.1"/>
    <property type="molecule type" value="Genomic_DNA"/>
</dbReference>
<evidence type="ECO:0000256" key="4">
    <source>
        <dbReference type="ARBA" id="ARBA00022741"/>
    </source>
</evidence>
<dbReference type="PRINTS" id="PR00413">
    <property type="entry name" value="HADHALOGNASE"/>
</dbReference>
<dbReference type="GO" id="GO:0005524">
    <property type="term" value="F:ATP binding"/>
    <property type="evidence" value="ECO:0007669"/>
    <property type="project" value="UniProtKB-UniRule"/>
</dbReference>
<evidence type="ECO:0000313" key="10">
    <source>
        <dbReference type="EMBL" id="HIX08051.1"/>
    </source>
</evidence>
<evidence type="ECO:0000256" key="5">
    <source>
        <dbReference type="ARBA" id="ARBA00022840"/>
    </source>
</evidence>
<evidence type="ECO:0000256" key="8">
    <source>
        <dbReference type="NCBIfam" id="TIGR00669"/>
    </source>
</evidence>
<gene>
    <name evidence="7 10" type="primary">asnA</name>
    <name evidence="10" type="ORF">H9741_06255</name>
</gene>
<dbReference type="Gene3D" id="3.40.50.1000">
    <property type="entry name" value="HAD superfamily/HAD-like"/>
    <property type="match status" value="1"/>
</dbReference>
<dbReference type="InterPro" id="IPR041492">
    <property type="entry name" value="HAD_2"/>
</dbReference>
<dbReference type="EC" id="6.3.1.1" evidence="7 8"/>
<dbReference type="PANTHER" id="PTHR30073">
    <property type="entry name" value="ASPARTATE--AMMONIA LIGASE"/>
    <property type="match status" value="1"/>
</dbReference>
<comment type="pathway">
    <text evidence="7">Amino-acid biosynthesis; L-asparagine biosynthesis; L-asparagine from L-aspartate (ammonia route): step 1/1.</text>
</comment>
<dbReference type="GO" id="GO:0016740">
    <property type="term" value="F:transferase activity"/>
    <property type="evidence" value="ECO:0007669"/>
    <property type="project" value="UniProtKB-ARBA"/>
</dbReference>
<dbReference type="InterPro" id="IPR023198">
    <property type="entry name" value="PGP-like_dom2"/>
</dbReference>
<keyword evidence="4 7" id="KW-0547">Nucleotide-binding</keyword>
<dbReference type="SFLD" id="SFLDS00003">
    <property type="entry name" value="Haloacid_Dehalogenase"/>
    <property type="match status" value="1"/>
</dbReference>
<comment type="catalytic activity">
    <reaction evidence="7">
        <text>L-aspartate + NH4(+) + ATP = L-asparagine + AMP + diphosphate + H(+)</text>
        <dbReference type="Rhea" id="RHEA:11372"/>
        <dbReference type="ChEBI" id="CHEBI:15378"/>
        <dbReference type="ChEBI" id="CHEBI:28938"/>
        <dbReference type="ChEBI" id="CHEBI:29991"/>
        <dbReference type="ChEBI" id="CHEBI:30616"/>
        <dbReference type="ChEBI" id="CHEBI:33019"/>
        <dbReference type="ChEBI" id="CHEBI:58048"/>
        <dbReference type="ChEBI" id="CHEBI:456215"/>
        <dbReference type="EC" id="6.3.1.1"/>
    </reaction>
</comment>
<dbReference type="InterPro" id="IPR045864">
    <property type="entry name" value="aa-tRNA-synth_II/BPL/LPL"/>
</dbReference>
<organism evidence="10 11">
    <name type="scientific">Candidatus Borkfalkia faecipullorum</name>
    <dbReference type="NCBI Taxonomy" id="2838510"/>
    <lineage>
        <taxon>Bacteria</taxon>
        <taxon>Bacillati</taxon>
        <taxon>Bacillota</taxon>
        <taxon>Clostridia</taxon>
        <taxon>Christensenellales</taxon>
        <taxon>Christensenellaceae</taxon>
        <taxon>Candidatus Borkfalkia</taxon>
    </lineage>
</organism>
<comment type="subcellular location">
    <subcellularLocation>
        <location evidence="7">Cytoplasm</location>
    </subcellularLocation>
</comment>
<dbReference type="InterPro" id="IPR006195">
    <property type="entry name" value="aa-tRNA-synth_II"/>
</dbReference>
<evidence type="ECO:0000256" key="1">
    <source>
        <dbReference type="ARBA" id="ARBA00022490"/>
    </source>
</evidence>
<dbReference type="GO" id="GO:0140096">
    <property type="term" value="F:catalytic activity, acting on a protein"/>
    <property type="evidence" value="ECO:0007669"/>
    <property type="project" value="UniProtKB-ARBA"/>
</dbReference>
<dbReference type="InterPro" id="IPR036412">
    <property type="entry name" value="HAD-like_sf"/>
</dbReference>
<dbReference type="GO" id="GO:0070981">
    <property type="term" value="P:L-asparagine biosynthetic process"/>
    <property type="evidence" value="ECO:0007669"/>
    <property type="project" value="UniProtKB-UniRule"/>
</dbReference>
<dbReference type="PROSITE" id="PS50862">
    <property type="entry name" value="AA_TRNA_LIGASE_II"/>
    <property type="match status" value="1"/>
</dbReference>
<feature type="domain" description="Aminoacyl-transfer RNA synthetases class-II family profile" evidence="9">
    <location>
        <begin position="331"/>
        <end position="540"/>
    </location>
</feature>
<dbReference type="InterPro" id="IPR023214">
    <property type="entry name" value="HAD_sf"/>
</dbReference>
<proteinExistence type="inferred from homology"/>
<accession>A0A9D2AFX1</accession>
<dbReference type="CDD" id="cd07505">
    <property type="entry name" value="HAD_BPGM-like"/>
    <property type="match status" value="1"/>
</dbReference>
<dbReference type="Gene3D" id="1.10.150.240">
    <property type="entry name" value="Putative phosphatase, domain 2"/>
    <property type="match status" value="1"/>
</dbReference>
<keyword evidence="5 7" id="KW-0067">ATP-binding</keyword>
<reference evidence="10" key="2">
    <citation type="submission" date="2021-04" db="EMBL/GenBank/DDBJ databases">
        <authorList>
            <person name="Gilroy R."/>
        </authorList>
    </citation>
    <scope>NUCLEOTIDE SEQUENCE</scope>
    <source>
        <strain evidence="10">811</strain>
    </source>
</reference>
<dbReference type="Proteomes" id="UP000824204">
    <property type="component" value="Unassembled WGS sequence"/>
</dbReference>
<dbReference type="AlphaFoldDB" id="A0A9D2AFX1"/>
<evidence type="ECO:0000259" key="9">
    <source>
        <dbReference type="PROSITE" id="PS50862"/>
    </source>
</evidence>
<sequence>MIDWNRVRAVIFDMDGTLIDSMHIWQDVDEQFFARRGMPVPQGYQEEIAHLGFRECARYTVEKYLPQEREETLIAEWRELSLHRYTSPVAAKYFKAGAPSLVRALYAAGKRLSLATASSEEFFLPVLKTGGVADLFSAFVTVDEAGKNKGFPDVFLLCAKKLGVRPQECLVFEDNLTAIRSAKAAGMQTAAVSDGQTLAHHPALRAEADDFIEDFYAFLKQINSEEKIMYTSKLSLIETERAIREIKTVFEDALSQALNLTRISAPLFVTRSSGLNDNLNGVERPVSFEVKATGETAEVVHSLAKWKRYALAKYRFGVRFGLYTDMNAIRRDEDMDNLHSIYVDQWDWEAVICREDRTLEFLKETVKKIYAALQKTAEALCREYPALDNYLSDEISFVTTQELEDAYPELTPKQRETKYVREHGSAFIMQIGGRLKSGKKHDGRAPDYDDWKLNGDIVLYYPVLDCAFEISSMGIRVDAESLVQQLNAENCADRLEYPFHKALVAGELPLTMGGGIGQSRLCMFLLNKTHIGEVQVSLWDKATEEYCKENNITLM</sequence>
<evidence type="ECO:0000256" key="7">
    <source>
        <dbReference type="HAMAP-Rule" id="MF_00555"/>
    </source>
</evidence>
<name>A0A9D2AFX1_9FIRM</name>
<dbReference type="NCBIfam" id="TIGR01509">
    <property type="entry name" value="HAD-SF-IA-v3"/>
    <property type="match status" value="1"/>
</dbReference>
<dbReference type="SFLD" id="SFLDG01129">
    <property type="entry name" value="C1.5:_HAD__Beta-PGM__Phosphata"/>
    <property type="match status" value="1"/>
</dbReference>
<evidence type="ECO:0000256" key="3">
    <source>
        <dbReference type="ARBA" id="ARBA00022605"/>
    </source>
</evidence>
<dbReference type="SUPFAM" id="SSF56784">
    <property type="entry name" value="HAD-like"/>
    <property type="match status" value="1"/>
</dbReference>
<reference evidence="10" key="1">
    <citation type="journal article" date="2021" name="PeerJ">
        <title>Extensive microbial diversity within the chicken gut microbiome revealed by metagenomics and culture.</title>
        <authorList>
            <person name="Gilroy R."/>
            <person name="Ravi A."/>
            <person name="Getino M."/>
            <person name="Pursley I."/>
            <person name="Horton D.L."/>
            <person name="Alikhan N.F."/>
            <person name="Baker D."/>
            <person name="Gharbi K."/>
            <person name="Hall N."/>
            <person name="Watson M."/>
            <person name="Adriaenssens E.M."/>
            <person name="Foster-Nyarko E."/>
            <person name="Jarju S."/>
            <person name="Secka A."/>
            <person name="Antonio M."/>
            <person name="Oren A."/>
            <person name="Chaudhuri R.R."/>
            <person name="La Ragione R."/>
            <person name="Hildebrand F."/>
            <person name="Pallen M.J."/>
        </authorList>
    </citation>
    <scope>NUCLEOTIDE SEQUENCE</scope>
    <source>
        <strain evidence="10">811</strain>
    </source>
</reference>
<dbReference type="NCBIfam" id="TIGR00669">
    <property type="entry name" value="asnA"/>
    <property type="match status" value="1"/>
</dbReference>
<dbReference type="Pfam" id="PF03590">
    <property type="entry name" value="AsnA"/>
    <property type="match status" value="1"/>
</dbReference>
<protein>
    <recommendedName>
        <fullName evidence="7 8">Aspartate--ammonia ligase</fullName>
        <ecNumber evidence="7 8">6.3.1.1</ecNumber>
    </recommendedName>
    <alternativeName>
        <fullName evidence="7">Asparagine synthetase A</fullName>
    </alternativeName>
</protein>
<evidence type="ECO:0000313" key="11">
    <source>
        <dbReference type="Proteomes" id="UP000824204"/>
    </source>
</evidence>
<dbReference type="HAMAP" id="MF_00555">
    <property type="entry name" value="AsnA"/>
    <property type="match status" value="1"/>
</dbReference>